<organism evidence="5">
    <name type="scientific">uncultured Chloroflexia bacterium</name>
    <dbReference type="NCBI Taxonomy" id="1672391"/>
    <lineage>
        <taxon>Bacteria</taxon>
        <taxon>Bacillati</taxon>
        <taxon>Chloroflexota</taxon>
        <taxon>Chloroflexia</taxon>
        <taxon>environmental samples</taxon>
    </lineage>
</organism>
<dbReference type="EMBL" id="CADCTR010002390">
    <property type="protein sequence ID" value="CAA9350198.1"/>
    <property type="molecule type" value="Genomic_DNA"/>
</dbReference>
<dbReference type="InterPro" id="IPR046335">
    <property type="entry name" value="LacI/GalR-like_sensor"/>
</dbReference>
<keyword evidence="3" id="KW-0804">Transcription</keyword>
<evidence type="ECO:0000256" key="3">
    <source>
        <dbReference type="ARBA" id="ARBA00023163"/>
    </source>
</evidence>
<dbReference type="SUPFAM" id="SSF53822">
    <property type="entry name" value="Periplasmic binding protein-like I"/>
    <property type="match status" value="1"/>
</dbReference>
<evidence type="ECO:0000256" key="1">
    <source>
        <dbReference type="ARBA" id="ARBA00023015"/>
    </source>
</evidence>
<dbReference type="Gene3D" id="3.40.50.2300">
    <property type="match status" value="1"/>
</dbReference>
<dbReference type="GO" id="GO:0003677">
    <property type="term" value="F:DNA binding"/>
    <property type="evidence" value="ECO:0007669"/>
    <property type="project" value="UniProtKB-KW"/>
</dbReference>
<evidence type="ECO:0000259" key="4">
    <source>
        <dbReference type="Pfam" id="PF13377"/>
    </source>
</evidence>
<name>A0A6J4M4N9_9CHLR</name>
<dbReference type="Pfam" id="PF13377">
    <property type="entry name" value="Peripla_BP_3"/>
    <property type="match status" value="1"/>
</dbReference>
<evidence type="ECO:0000313" key="5">
    <source>
        <dbReference type="EMBL" id="CAA9350198.1"/>
    </source>
</evidence>
<sequence length="128" mass="13837">SPRFDLCSCVVRFPNSPTCLQQTAPDLAREFLFVDRVGCRSLIFGWTPTSIPLSHPHITALFASNDESAIGAIHAAQKLGRRLPEDLSIVGFDSAFPDAAIVTTVIRSRLVERQSVCVLAPTTRSGGV</sequence>
<gene>
    <name evidence="5" type="ORF">AVDCRST_MAG93-7079</name>
</gene>
<dbReference type="InterPro" id="IPR028082">
    <property type="entry name" value="Peripla_BP_I"/>
</dbReference>
<feature type="non-terminal residue" evidence="5">
    <location>
        <position position="1"/>
    </location>
</feature>
<proteinExistence type="predicted"/>
<keyword evidence="2" id="KW-0238">DNA-binding</keyword>
<reference evidence="5" key="1">
    <citation type="submission" date="2020-02" db="EMBL/GenBank/DDBJ databases">
        <authorList>
            <person name="Meier V. D."/>
        </authorList>
    </citation>
    <scope>NUCLEOTIDE SEQUENCE</scope>
    <source>
        <strain evidence="5">AVDCRST_MAG93</strain>
    </source>
</reference>
<protein>
    <recommendedName>
        <fullName evidence="4">Transcriptional regulator LacI/GalR-like sensor domain-containing protein</fullName>
    </recommendedName>
</protein>
<dbReference type="AlphaFoldDB" id="A0A6J4M4N9"/>
<accession>A0A6J4M4N9</accession>
<feature type="domain" description="Transcriptional regulator LacI/GalR-like sensor" evidence="4">
    <location>
        <begin position="55"/>
        <end position="96"/>
    </location>
</feature>
<evidence type="ECO:0000256" key="2">
    <source>
        <dbReference type="ARBA" id="ARBA00023125"/>
    </source>
</evidence>
<keyword evidence="1" id="KW-0805">Transcription regulation</keyword>